<dbReference type="Gene3D" id="3.30.420.10">
    <property type="entry name" value="Ribonuclease H-like superfamily/Ribonuclease H"/>
    <property type="match status" value="1"/>
</dbReference>
<feature type="non-terminal residue" evidence="1">
    <location>
        <position position="1"/>
    </location>
</feature>
<keyword evidence="2" id="KW-1185">Reference proteome</keyword>
<evidence type="ECO:0000313" key="1">
    <source>
        <dbReference type="EMBL" id="KAG0283429.1"/>
    </source>
</evidence>
<dbReference type="InterPro" id="IPR036397">
    <property type="entry name" value="RNaseH_sf"/>
</dbReference>
<evidence type="ECO:0008006" key="3">
    <source>
        <dbReference type="Google" id="ProtNLM"/>
    </source>
</evidence>
<dbReference type="GO" id="GO:0003676">
    <property type="term" value="F:nucleic acid binding"/>
    <property type="evidence" value="ECO:0007669"/>
    <property type="project" value="InterPro"/>
</dbReference>
<comment type="caution">
    <text evidence="1">The sequence shown here is derived from an EMBL/GenBank/DDBJ whole genome shotgun (WGS) entry which is preliminary data.</text>
</comment>
<proteinExistence type="predicted"/>
<reference evidence="1" key="1">
    <citation type="journal article" date="2020" name="Fungal Divers.">
        <title>Resolving the Mortierellaceae phylogeny through synthesis of multi-gene phylogenetics and phylogenomics.</title>
        <authorList>
            <person name="Vandepol N."/>
            <person name="Liber J."/>
            <person name="Desiro A."/>
            <person name="Na H."/>
            <person name="Kennedy M."/>
            <person name="Barry K."/>
            <person name="Grigoriev I.V."/>
            <person name="Miller A.N."/>
            <person name="O'Donnell K."/>
            <person name="Stajich J.E."/>
            <person name="Bonito G."/>
        </authorList>
    </citation>
    <scope>NUCLEOTIDE SEQUENCE</scope>
    <source>
        <strain evidence="1">NVP60</strain>
    </source>
</reference>
<dbReference type="AlphaFoldDB" id="A0A9P6QN85"/>
<name>A0A9P6QN85_9FUNG</name>
<evidence type="ECO:0000313" key="2">
    <source>
        <dbReference type="Proteomes" id="UP000823405"/>
    </source>
</evidence>
<dbReference type="InterPro" id="IPR012337">
    <property type="entry name" value="RNaseH-like_sf"/>
</dbReference>
<dbReference type="OrthoDB" id="2447560at2759"/>
<gene>
    <name evidence="1" type="ORF">BGZ97_008548</name>
</gene>
<organism evidence="1 2">
    <name type="scientific">Linnemannia gamsii</name>
    <dbReference type="NCBI Taxonomy" id="64522"/>
    <lineage>
        <taxon>Eukaryota</taxon>
        <taxon>Fungi</taxon>
        <taxon>Fungi incertae sedis</taxon>
        <taxon>Mucoromycota</taxon>
        <taxon>Mortierellomycotina</taxon>
        <taxon>Mortierellomycetes</taxon>
        <taxon>Mortierellales</taxon>
        <taxon>Mortierellaceae</taxon>
        <taxon>Linnemannia</taxon>
    </lineage>
</organism>
<sequence>VVARLYATSPHLKPPFDNNTKFPLKEAYYSRPTDTAAPYIIKAATLTAIKSSPIDNMSSRILYSDGSLLHSGTEDVAMGFSVVDPQQDIHLPIKGRTDGHASSTKAELMGLIAAVVAAPDEQDIVVRLDNQSVVDQFQHMVQDRENTLPRKWF</sequence>
<dbReference type="EMBL" id="JAAAIN010003936">
    <property type="protein sequence ID" value="KAG0283429.1"/>
    <property type="molecule type" value="Genomic_DNA"/>
</dbReference>
<dbReference type="SUPFAM" id="SSF53098">
    <property type="entry name" value="Ribonuclease H-like"/>
    <property type="match status" value="1"/>
</dbReference>
<accession>A0A9P6QN85</accession>
<dbReference type="Proteomes" id="UP000823405">
    <property type="component" value="Unassembled WGS sequence"/>
</dbReference>
<protein>
    <recommendedName>
        <fullName evidence="3">RNase H type-1 domain-containing protein</fullName>
    </recommendedName>
</protein>